<protein>
    <submittedName>
        <fullName evidence="1">Uncharacterized protein</fullName>
    </submittedName>
</protein>
<accession>A0ABV7AES2</accession>
<evidence type="ECO:0000313" key="2">
    <source>
        <dbReference type="Proteomes" id="UP001595443"/>
    </source>
</evidence>
<keyword evidence="2" id="KW-1185">Reference proteome</keyword>
<dbReference type="EMBL" id="JBHRSK010000004">
    <property type="protein sequence ID" value="MFC2967727.1"/>
    <property type="molecule type" value="Genomic_DNA"/>
</dbReference>
<reference evidence="2" key="1">
    <citation type="journal article" date="2019" name="Int. J. Syst. Evol. Microbiol.">
        <title>The Global Catalogue of Microorganisms (GCM) 10K type strain sequencing project: providing services to taxonomists for standard genome sequencing and annotation.</title>
        <authorList>
            <consortium name="The Broad Institute Genomics Platform"/>
            <consortium name="The Broad Institute Genome Sequencing Center for Infectious Disease"/>
            <person name="Wu L."/>
            <person name="Ma J."/>
        </authorList>
    </citation>
    <scope>NUCLEOTIDE SEQUENCE [LARGE SCALE GENOMIC DNA]</scope>
    <source>
        <strain evidence="2">KCTC 62192</strain>
    </source>
</reference>
<comment type="caution">
    <text evidence="1">The sequence shown here is derived from an EMBL/GenBank/DDBJ whole genome shotgun (WGS) entry which is preliminary data.</text>
</comment>
<dbReference type="Proteomes" id="UP001595443">
    <property type="component" value="Unassembled WGS sequence"/>
</dbReference>
<gene>
    <name evidence="1" type="ORF">ACFOES_06450</name>
</gene>
<sequence length="307" mass="34299">MKSRLLNSTFLKSGRIAFNQGTAGAKSPGHTQKLARKVAVAPGQARGRGSTAFRFGEKIACPALSLRDIEGIDDTSAEYVTRHFKEDFIGGALRGYFRFGTIASYRPADMKQIGRFSDAQEGTQQETFRSRTGLYDDVAIGGNRILGTTIVGFDNPIVYEYVVNDYCSCSSSGKFDLARAKLLRERGNDDIGAYAVYDLKKLRQAIEDLILEKAETNDLVLIGRDVVYGSKDRHWEIEERFEYAASKDRLAVWLGTAFVKSKDYMHEEEVRMLLIDPRNAGGLDERAEPLEFEDPRIAAAVIDHGRF</sequence>
<evidence type="ECO:0000313" key="1">
    <source>
        <dbReference type="EMBL" id="MFC2967727.1"/>
    </source>
</evidence>
<organism evidence="1 2">
    <name type="scientific">Acidimangrovimonas pyrenivorans</name>
    <dbReference type="NCBI Taxonomy" id="2030798"/>
    <lineage>
        <taxon>Bacteria</taxon>
        <taxon>Pseudomonadati</taxon>
        <taxon>Pseudomonadota</taxon>
        <taxon>Alphaproteobacteria</taxon>
        <taxon>Rhodobacterales</taxon>
        <taxon>Paracoccaceae</taxon>
        <taxon>Acidimangrovimonas</taxon>
    </lineage>
</organism>
<dbReference type="RefSeq" id="WP_377832375.1">
    <property type="nucleotide sequence ID" value="NZ_JBHRSK010000004.1"/>
</dbReference>
<proteinExistence type="predicted"/>
<name>A0ABV7AES2_9RHOB</name>